<gene>
    <name evidence="6" type="ORF">A2V91_01955</name>
</gene>
<keyword evidence="3" id="KW-0238">DNA-binding</keyword>
<dbReference type="CDD" id="cd00090">
    <property type="entry name" value="HTH_ARSR"/>
    <property type="match status" value="1"/>
</dbReference>
<dbReference type="GO" id="GO:0046685">
    <property type="term" value="P:response to arsenic-containing substance"/>
    <property type="evidence" value="ECO:0007669"/>
    <property type="project" value="UniProtKB-KW"/>
</dbReference>
<dbReference type="InterPro" id="IPR018334">
    <property type="entry name" value="ArsR_HTH"/>
</dbReference>
<keyword evidence="4" id="KW-0804">Transcription</keyword>
<dbReference type="InterPro" id="IPR051081">
    <property type="entry name" value="HTH_MetalResp_TranReg"/>
</dbReference>
<dbReference type="InterPro" id="IPR011991">
    <property type="entry name" value="ArsR-like_HTH"/>
</dbReference>
<evidence type="ECO:0000256" key="4">
    <source>
        <dbReference type="ARBA" id="ARBA00023163"/>
    </source>
</evidence>
<dbReference type="EMBL" id="MFSR01000075">
    <property type="protein sequence ID" value="OGI38411.1"/>
    <property type="molecule type" value="Genomic_DNA"/>
</dbReference>
<dbReference type="SMART" id="SM00418">
    <property type="entry name" value="HTH_ARSR"/>
    <property type="match status" value="1"/>
</dbReference>
<sequence length="114" mass="13065">MAPETLFQALSDATRLRILALLAAEDELCVCDLTRVLKLSQPMISRHLAFLREVGVVTDRRAGVWVHYRLHPKLPAWAHKALRETFDGIVRKPPYQTDRKVLRSRGRRAPARCP</sequence>
<reference evidence="6 7" key="1">
    <citation type="journal article" date="2016" name="Nat. Commun.">
        <title>Thousands of microbial genomes shed light on interconnected biogeochemical processes in an aquifer system.</title>
        <authorList>
            <person name="Anantharaman K."/>
            <person name="Brown C.T."/>
            <person name="Hug L.A."/>
            <person name="Sharon I."/>
            <person name="Castelle C.J."/>
            <person name="Probst A.J."/>
            <person name="Thomas B.C."/>
            <person name="Singh A."/>
            <person name="Wilkins M.J."/>
            <person name="Karaoz U."/>
            <person name="Brodie E.L."/>
            <person name="Williams K.H."/>
            <person name="Hubbard S.S."/>
            <person name="Banfield J.F."/>
        </authorList>
    </citation>
    <scope>NUCLEOTIDE SEQUENCE [LARGE SCALE GENOMIC DNA]</scope>
</reference>
<feature type="domain" description="HTH arsR-type" evidence="5">
    <location>
        <begin position="1"/>
        <end position="89"/>
    </location>
</feature>
<dbReference type="InterPro" id="IPR036390">
    <property type="entry name" value="WH_DNA-bd_sf"/>
</dbReference>
<protein>
    <recommendedName>
        <fullName evidence="5">HTH arsR-type domain-containing protein</fullName>
    </recommendedName>
</protein>
<dbReference type="Gene3D" id="1.10.10.10">
    <property type="entry name" value="Winged helix-like DNA-binding domain superfamily/Winged helix DNA-binding domain"/>
    <property type="match status" value="1"/>
</dbReference>
<keyword evidence="2" id="KW-0805">Transcription regulation</keyword>
<dbReference type="NCBIfam" id="NF007528">
    <property type="entry name" value="PRK10141.1"/>
    <property type="match status" value="1"/>
</dbReference>
<dbReference type="Proteomes" id="UP000179334">
    <property type="component" value="Unassembled WGS sequence"/>
</dbReference>
<dbReference type="Pfam" id="PF01022">
    <property type="entry name" value="HTH_5"/>
    <property type="match status" value="1"/>
</dbReference>
<organism evidence="6 7">
    <name type="scientific">Candidatus Muproteobacteria bacterium RBG_16_64_10</name>
    <dbReference type="NCBI Taxonomy" id="1817757"/>
    <lineage>
        <taxon>Bacteria</taxon>
        <taxon>Pseudomonadati</taxon>
        <taxon>Pseudomonadota</taxon>
        <taxon>Candidatus Muproteobacteria</taxon>
    </lineage>
</organism>
<dbReference type="SUPFAM" id="SSF46785">
    <property type="entry name" value="Winged helix' DNA-binding domain"/>
    <property type="match status" value="1"/>
</dbReference>
<dbReference type="GO" id="GO:0003700">
    <property type="term" value="F:DNA-binding transcription factor activity"/>
    <property type="evidence" value="ECO:0007669"/>
    <property type="project" value="InterPro"/>
</dbReference>
<evidence type="ECO:0000313" key="7">
    <source>
        <dbReference type="Proteomes" id="UP000179334"/>
    </source>
</evidence>
<evidence type="ECO:0000259" key="5">
    <source>
        <dbReference type="PROSITE" id="PS50987"/>
    </source>
</evidence>
<dbReference type="PROSITE" id="PS50987">
    <property type="entry name" value="HTH_ARSR_2"/>
    <property type="match status" value="1"/>
</dbReference>
<dbReference type="PRINTS" id="PR00778">
    <property type="entry name" value="HTHARSR"/>
</dbReference>
<name>A0A1F6SZQ9_9PROT</name>
<comment type="caution">
    <text evidence="6">The sequence shown here is derived from an EMBL/GenBank/DDBJ whole genome shotgun (WGS) entry which is preliminary data.</text>
</comment>
<proteinExistence type="predicted"/>
<dbReference type="InterPro" id="IPR036388">
    <property type="entry name" value="WH-like_DNA-bd_sf"/>
</dbReference>
<evidence type="ECO:0000256" key="1">
    <source>
        <dbReference type="ARBA" id="ARBA00022849"/>
    </source>
</evidence>
<evidence type="ECO:0000313" key="6">
    <source>
        <dbReference type="EMBL" id="OGI38411.1"/>
    </source>
</evidence>
<evidence type="ECO:0000256" key="3">
    <source>
        <dbReference type="ARBA" id="ARBA00023125"/>
    </source>
</evidence>
<dbReference type="PANTHER" id="PTHR33154">
    <property type="entry name" value="TRANSCRIPTIONAL REGULATOR, ARSR FAMILY"/>
    <property type="match status" value="1"/>
</dbReference>
<dbReference type="AlphaFoldDB" id="A0A1F6SZQ9"/>
<keyword evidence="1" id="KW-0059">Arsenical resistance</keyword>
<dbReference type="NCBIfam" id="NF033788">
    <property type="entry name" value="HTH_metalloreg"/>
    <property type="match status" value="1"/>
</dbReference>
<accession>A0A1F6SZQ9</accession>
<dbReference type="GO" id="GO:0003677">
    <property type="term" value="F:DNA binding"/>
    <property type="evidence" value="ECO:0007669"/>
    <property type="project" value="UniProtKB-KW"/>
</dbReference>
<evidence type="ECO:0000256" key="2">
    <source>
        <dbReference type="ARBA" id="ARBA00023015"/>
    </source>
</evidence>
<dbReference type="FunFam" id="1.10.10.10:FF:000279">
    <property type="entry name" value="Transcriptional regulator, ArsR family"/>
    <property type="match status" value="1"/>
</dbReference>
<dbReference type="PANTHER" id="PTHR33154:SF18">
    <property type="entry name" value="ARSENICAL RESISTANCE OPERON REPRESSOR"/>
    <property type="match status" value="1"/>
</dbReference>
<dbReference type="PROSITE" id="PS00846">
    <property type="entry name" value="HTH_ARSR_1"/>
    <property type="match status" value="1"/>
</dbReference>
<dbReference type="InterPro" id="IPR001845">
    <property type="entry name" value="HTH_ArsR_DNA-bd_dom"/>
</dbReference>